<dbReference type="OrthoDB" id="3197986at2759"/>
<evidence type="ECO:0000313" key="3">
    <source>
        <dbReference type="Proteomes" id="UP000294933"/>
    </source>
</evidence>
<accession>A0A4Y7QJ10</accession>
<feature type="region of interest" description="Disordered" evidence="1">
    <location>
        <begin position="282"/>
        <end position="302"/>
    </location>
</feature>
<sequence>MADKAAFPPSHSPSPRSRKRIRQKTNQQKRAIDHNAVLILHEHPTFANALRAWLAHTREFLPPLEHRSAFKFARSLRNFCSKGTAQPDYTETERLSADSLAQWVDDLAWSLNVDLTLKEDAGQLKTPTSRIGANFRSLIHFLAREGVFNHSDVNYLLDCCRGLEGDLSRTARVNRIMEQYAWHVQETYFDDGHTVDQSHSSWGEYEIDTILSLRRVILRSSDVNEDDEIDDLDSTGATFPTRLPAPLVESVKIGDILTLQICHLDDQNIWVPYMYSGFTPTRDDSGKTPVSRTPTELAAEKARRRRSGCTISALQEKLARVELSSMRQYPREGERRRGRRASSAIRVADIGNDDALGDGFDEGRFTEEYFQSWDGDIDSDEDLGELLSNSGGSLNNFYQTLKERHM</sequence>
<keyword evidence="3" id="KW-1185">Reference proteome</keyword>
<dbReference type="EMBL" id="ML170159">
    <property type="protein sequence ID" value="TDL27613.1"/>
    <property type="molecule type" value="Genomic_DNA"/>
</dbReference>
<name>A0A4Y7QJ10_9AGAM</name>
<organism evidence="2 3">
    <name type="scientific">Rickenella mellea</name>
    <dbReference type="NCBI Taxonomy" id="50990"/>
    <lineage>
        <taxon>Eukaryota</taxon>
        <taxon>Fungi</taxon>
        <taxon>Dikarya</taxon>
        <taxon>Basidiomycota</taxon>
        <taxon>Agaricomycotina</taxon>
        <taxon>Agaricomycetes</taxon>
        <taxon>Hymenochaetales</taxon>
        <taxon>Rickenellaceae</taxon>
        <taxon>Rickenella</taxon>
    </lineage>
</organism>
<dbReference type="VEuPathDB" id="FungiDB:BD410DRAFT_782741"/>
<reference evidence="2 3" key="1">
    <citation type="submission" date="2018-06" db="EMBL/GenBank/DDBJ databases">
        <title>A transcriptomic atlas of mushroom development highlights an independent origin of complex multicellularity.</title>
        <authorList>
            <consortium name="DOE Joint Genome Institute"/>
            <person name="Krizsan K."/>
            <person name="Almasi E."/>
            <person name="Merenyi Z."/>
            <person name="Sahu N."/>
            <person name="Viragh M."/>
            <person name="Koszo T."/>
            <person name="Mondo S."/>
            <person name="Kiss B."/>
            <person name="Balint B."/>
            <person name="Kues U."/>
            <person name="Barry K."/>
            <person name="Hegedus J.C."/>
            <person name="Henrissat B."/>
            <person name="Johnson J."/>
            <person name="Lipzen A."/>
            <person name="Ohm R."/>
            <person name="Nagy I."/>
            <person name="Pangilinan J."/>
            <person name="Yan J."/>
            <person name="Xiong Y."/>
            <person name="Grigoriev I.V."/>
            <person name="Hibbett D.S."/>
            <person name="Nagy L.G."/>
        </authorList>
    </citation>
    <scope>NUCLEOTIDE SEQUENCE [LARGE SCALE GENOMIC DNA]</scope>
    <source>
        <strain evidence="2 3">SZMC22713</strain>
    </source>
</reference>
<evidence type="ECO:0000256" key="1">
    <source>
        <dbReference type="SAM" id="MobiDB-lite"/>
    </source>
</evidence>
<dbReference type="Proteomes" id="UP000294933">
    <property type="component" value="Unassembled WGS sequence"/>
</dbReference>
<evidence type="ECO:0000313" key="2">
    <source>
        <dbReference type="EMBL" id="TDL27613.1"/>
    </source>
</evidence>
<feature type="region of interest" description="Disordered" evidence="1">
    <location>
        <begin position="1"/>
        <end position="29"/>
    </location>
</feature>
<protein>
    <submittedName>
        <fullName evidence="2">Uncharacterized protein</fullName>
    </submittedName>
</protein>
<proteinExistence type="predicted"/>
<gene>
    <name evidence="2" type="ORF">BD410DRAFT_782741</name>
</gene>
<dbReference type="AlphaFoldDB" id="A0A4Y7QJ10"/>